<feature type="region of interest" description="Disordered" evidence="1">
    <location>
        <begin position="432"/>
        <end position="471"/>
    </location>
</feature>
<sequence>MYQTPIILPSDDPGYFPSLLLHSQDISLRINYEEMRRDCHILSTLNKLNNTITGRQVLVDSFSDDQKDKDNAEIAKKILSKINYSKICSDLLDAHYIGVAFLCVKEWVNEDSVLYPEFVSIPWWRFIFVQPNTNPNKDIPIYKSDRPIKKNTKIATHMGYEIRILTKRRPVTGERLLDGDVIVYSFGSSYYPYGLGLGWRFYPWWITKNAARDNIIRQTGRVGSPPIVGENPEGVAENDPRFVKWCNFLRLVSPNGYFTGPPGYKAESLFPQEVLTNSEYLIELASKEISKAALSEVPLSATDHGSYNAQVSQNDDRESNVIDAHCILLNDCLTKNIWKKVKEYNYPGSNSPDIRIWTTNEEIKKEITRSAKEEERKQEEERQAEETHKITVLKAKADWWNVMINQVGLTPEPELIEKTFGKGWSFQKEETILDQFGTEDSQEQDTTEQTTNEEGSAVDTENVETNADAPA</sequence>
<evidence type="ECO:0000256" key="1">
    <source>
        <dbReference type="SAM" id="MobiDB-lite"/>
    </source>
</evidence>
<evidence type="ECO:0000313" key="2">
    <source>
        <dbReference type="EMBL" id="OBQ43574.1"/>
    </source>
</evidence>
<dbReference type="AlphaFoldDB" id="A0A1B7X2G8"/>
<dbReference type="Pfam" id="PF06074">
    <property type="entry name" value="Portal_Mu"/>
    <property type="match status" value="1"/>
</dbReference>
<evidence type="ECO:0000313" key="3">
    <source>
        <dbReference type="Proteomes" id="UP000092093"/>
    </source>
</evidence>
<reference evidence="2 3" key="1">
    <citation type="submission" date="2015-09" db="EMBL/GenBank/DDBJ databases">
        <title>Aphanizomenon flos-aquae WA102.</title>
        <authorList>
            <person name="Driscoll C."/>
        </authorList>
    </citation>
    <scope>NUCLEOTIDE SEQUENCE [LARGE SCALE GENOMIC DNA]</scope>
    <source>
        <strain evidence="2">WA102</strain>
    </source>
</reference>
<proteinExistence type="predicted"/>
<feature type="region of interest" description="Disordered" evidence="1">
    <location>
        <begin position="368"/>
        <end position="387"/>
    </location>
</feature>
<protein>
    <recommendedName>
        <fullName evidence="4">Portal protein</fullName>
    </recommendedName>
</protein>
<accession>A0A1B7X2G8</accession>
<gene>
    <name evidence="2" type="ORF">AN484_11575</name>
</gene>
<comment type="caution">
    <text evidence="2">The sequence shown here is derived from an EMBL/GenBank/DDBJ whole genome shotgun (WGS) entry which is preliminary data.</text>
</comment>
<dbReference type="EMBL" id="LJOW01000049">
    <property type="protein sequence ID" value="OBQ43574.1"/>
    <property type="molecule type" value="Genomic_DNA"/>
</dbReference>
<dbReference type="InterPro" id="IPR009279">
    <property type="entry name" value="Portal_Mu"/>
</dbReference>
<evidence type="ECO:0008006" key="4">
    <source>
        <dbReference type="Google" id="ProtNLM"/>
    </source>
</evidence>
<organism evidence="2 3">
    <name type="scientific">Aphanizomenon flos-aquae WA102</name>
    <dbReference type="NCBI Taxonomy" id="1710896"/>
    <lineage>
        <taxon>Bacteria</taxon>
        <taxon>Bacillati</taxon>
        <taxon>Cyanobacteriota</taxon>
        <taxon>Cyanophyceae</taxon>
        <taxon>Nostocales</taxon>
        <taxon>Aphanizomenonaceae</taxon>
        <taxon>Aphanizomenon</taxon>
    </lineage>
</organism>
<name>A0A1B7X2G8_APHFL</name>
<dbReference type="Proteomes" id="UP000092093">
    <property type="component" value="Unassembled WGS sequence"/>
</dbReference>